<keyword evidence="2" id="KW-1185">Reference proteome</keyword>
<accession>A0AA88YIR8</accession>
<dbReference type="InterPro" id="IPR036645">
    <property type="entry name" value="Elafin-like_sf"/>
</dbReference>
<dbReference type="SUPFAM" id="SSF57256">
    <property type="entry name" value="Elafin-like"/>
    <property type="match status" value="1"/>
</dbReference>
<dbReference type="Proteomes" id="UP001186944">
    <property type="component" value="Unassembled WGS sequence"/>
</dbReference>
<comment type="caution">
    <text evidence="1">The sequence shown here is derived from an EMBL/GenBank/DDBJ whole genome shotgun (WGS) entry which is preliminary data.</text>
</comment>
<dbReference type="EMBL" id="VSWD01000005">
    <property type="protein sequence ID" value="KAK3102416.1"/>
    <property type="molecule type" value="Genomic_DNA"/>
</dbReference>
<name>A0AA88YIR8_PINIB</name>
<sequence length="235" mass="25560">MSHVYSNFGVWAPWSRGKAEYPRKNLLGLGRYTAMLIRLAALVLLIQAFGSEGLERQYGPPKKMVRPKPGVCLHPNSLRGGGQPCIHDVKCPGSQKCCEAIDGRRYCAHLHDTHPGGPIGGGGGIIDPLPPRIRDPLTERIREKPGYGGKKPGYVDPIVKKPGYGGVKNPISGPGYVDPIIKDPIVEPGYVDPIVKKPGYGKPGYVDPVVKNPIVEPGYVDPVVKKPGYWRAWLC</sequence>
<organism evidence="1 2">
    <name type="scientific">Pinctada imbricata</name>
    <name type="common">Atlantic pearl-oyster</name>
    <name type="synonym">Pinctada martensii</name>
    <dbReference type="NCBI Taxonomy" id="66713"/>
    <lineage>
        <taxon>Eukaryota</taxon>
        <taxon>Metazoa</taxon>
        <taxon>Spiralia</taxon>
        <taxon>Lophotrochozoa</taxon>
        <taxon>Mollusca</taxon>
        <taxon>Bivalvia</taxon>
        <taxon>Autobranchia</taxon>
        <taxon>Pteriomorphia</taxon>
        <taxon>Pterioida</taxon>
        <taxon>Pterioidea</taxon>
        <taxon>Pteriidae</taxon>
        <taxon>Pinctada</taxon>
    </lineage>
</organism>
<evidence type="ECO:0008006" key="3">
    <source>
        <dbReference type="Google" id="ProtNLM"/>
    </source>
</evidence>
<dbReference type="AlphaFoldDB" id="A0AA88YIR8"/>
<reference evidence="1" key="1">
    <citation type="submission" date="2019-08" db="EMBL/GenBank/DDBJ databases">
        <title>The improved chromosome-level genome for the pearl oyster Pinctada fucata martensii using PacBio sequencing and Hi-C.</title>
        <authorList>
            <person name="Zheng Z."/>
        </authorList>
    </citation>
    <scope>NUCLEOTIDE SEQUENCE</scope>
    <source>
        <strain evidence="1">ZZ-2019</strain>
        <tissue evidence="1">Adductor muscle</tissue>
    </source>
</reference>
<gene>
    <name evidence="1" type="ORF">FSP39_011246</name>
</gene>
<protein>
    <recommendedName>
        <fullName evidence="3">WAP domain-containing protein</fullName>
    </recommendedName>
</protein>
<evidence type="ECO:0000313" key="2">
    <source>
        <dbReference type="Proteomes" id="UP001186944"/>
    </source>
</evidence>
<evidence type="ECO:0000313" key="1">
    <source>
        <dbReference type="EMBL" id="KAK3102416.1"/>
    </source>
</evidence>
<proteinExistence type="predicted"/>